<evidence type="ECO:0000259" key="8">
    <source>
        <dbReference type="PROSITE" id="PS50011"/>
    </source>
</evidence>
<feature type="compositionally biased region" description="Acidic residues" evidence="7">
    <location>
        <begin position="333"/>
        <end position="346"/>
    </location>
</feature>
<proteinExistence type="inferred from homology"/>
<dbReference type="SUPFAM" id="SSF56112">
    <property type="entry name" value="Protein kinase-like (PK-like)"/>
    <property type="match status" value="1"/>
</dbReference>
<evidence type="ECO:0000313" key="10">
    <source>
        <dbReference type="Proteomes" id="UP001328107"/>
    </source>
</evidence>
<dbReference type="GO" id="GO:0030424">
    <property type="term" value="C:axon"/>
    <property type="evidence" value="ECO:0007669"/>
    <property type="project" value="TreeGrafter"/>
</dbReference>
<name>A0AAN4ZN51_9BILA</name>
<comment type="similarity">
    <text evidence="1">Belongs to the protein kinase superfamily. CMGC Ser/Thr protein kinase family. GSK-3 subfamily.</text>
</comment>
<feature type="domain" description="Protein kinase" evidence="8">
    <location>
        <begin position="27"/>
        <end position="311"/>
    </location>
</feature>
<evidence type="ECO:0000256" key="3">
    <source>
        <dbReference type="ARBA" id="ARBA00022679"/>
    </source>
</evidence>
<keyword evidence="2" id="KW-0723">Serine/threonine-protein kinase</keyword>
<dbReference type="InterPro" id="IPR050591">
    <property type="entry name" value="GSK-3"/>
</dbReference>
<dbReference type="EMBL" id="BTRK01000003">
    <property type="protein sequence ID" value="GMR44303.1"/>
    <property type="molecule type" value="Genomic_DNA"/>
</dbReference>
<dbReference type="InterPro" id="IPR008271">
    <property type="entry name" value="Ser/Thr_kinase_AS"/>
</dbReference>
<dbReference type="GO" id="GO:0070507">
    <property type="term" value="P:regulation of microtubule cytoskeleton organization"/>
    <property type="evidence" value="ECO:0007669"/>
    <property type="project" value="TreeGrafter"/>
</dbReference>
<keyword evidence="6" id="KW-0067">ATP-binding</keyword>
<dbReference type="Proteomes" id="UP001328107">
    <property type="component" value="Unassembled WGS sequence"/>
</dbReference>
<evidence type="ECO:0000256" key="4">
    <source>
        <dbReference type="ARBA" id="ARBA00022741"/>
    </source>
</evidence>
<evidence type="ECO:0000256" key="1">
    <source>
        <dbReference type="ARBA" id="ARBA00005527"/>
    </source>
</evidence>
<dbReference type="PANTHER" id="PTHR24057:SF18">
    <property type="entry name" value="SERINE_THREONINE-PROTEIN KINASE R03D7.5-RELATED"/>
    <property type="match status" value="1"/>
</dbReference>
<sequence length="353" mass="40033">LAQSRLMAFRAKRIWADGEGEHADIVLSNEKMHANGRFANVFAAELLKPVSKRVAVKRAWESKEAQASGNEYRNEAEVLAHLRHPNITRLLYYYVQKMEKETCHWMILDFLPLDMIGLKAKGVHLDAVDARLYSYQLWSAVEHIHAKGYLHLDIKPANLIVDHDKGILQLADFGNAKKFMDGEKQNPYQVTRFYRAPELLFGTSSFTYGVDWWAAACVTAEFALGRTLLREKSADAQMRTLIHVLGYPSDADVKKMRVSRPRVSRPSKPRGLKALLDENSPPELVSFMQAALQYAPDARLNPTNALKHDLFKSILTNPPPLRWNQSRATLPDEGSESYESAEDDLDKDSKGKK</sequence>
<dbReference type="GO" id="GO:0005634">
    <property type="term" value="C:nucleus"/>
    <property type="evidence" value="ECO:0007669"/>
    <property type="project" value="TreeGrafter"/>
</dbReference>
<keyword evidence="4" id="KW-0547">Nucleotide-binding</keyword>
<dbReference type="SMART" id="SM00220">
    <property type="entry name" value="S_TKc"/>
    <property type="match status" value="1"/>
</dbReference>
<dbReference type="GO" id="GO:0030154">
    <property type="term" value="P:cell differentiation"/>
    <property type="evidence" value="ECO:0007669"/>
    <property type="project" value="TreeGrafter"/>
</dbReference>
<dbReference type="PROSITE" id="PS50011">
    <property type="entry name" value="PROTEIN_KINASE_DOM"/>
    <property type="match status" value="1"/>
</dbReference>
<evidence type="ECO:0000313" key="9">
    <source>
        <dbReference type="EMBL" id="GMR44303.1"/>
    </source>
</evidence>
<keyword evidence="3" id="KW-0808">Transferase</keyword>
<dbReference type="PANTHER" id="PTHR24057">
    <property type="entry name" value="GLYCOGEN SYNTHASE KINASE-3 ALPHA"/>
    <property type="match status" value="1"/>
</dbReference>
<reference evidence="10" key="1">
    <citation type="submission" date="2022-10" db="EMBL/GenBank/DDBJ databases">
        <title>Genome assembly of Pristionchus species.</title>
        <authorList>
            <person name="Yoshida K."/>
            <person name="Sommer R.J."/>
        </authorList>
    </citation>
    <scope>NUCLEOTIDE SEQUENCE [LARGE SCALE GENOMIC DNA]</scope>
    <source>
        <strain evidence="10">RS5460</strain>
    </source>
</reference>
<dbReference type="InterPro" id="IPR011009">
    <property type="entry name" value="Kinase-like_dom_sf"/>
</dbReference>
<organism evidence="9 10">
    <name type="scientific">Pristionchus mayeri</name>
    <dbReference type="NCBI Taxonomy" id="1317129"/>
    <lineage>
        <taxon>Eukaryota</taxon>
        <taxon>Metazoa</taxon>
        <taxon>Ecdysozoa</taxon>
        <taxon>Nematoda</taxon>
        <taxon>Chromadorea</taxon>
        <taxon>Rhabditida</taxon>
        <taxon>Rhabditina</taxon>
        <taxon>Diplogasteromorpha</taxon>
        <taxon>Diplogasteroidea</taxon>
        <taxon>Neodiplogasteridae</taxon>
        <taxon>Pristionchus</taxon>
    </lineage>
</organism>
<dbReference type="GO" id="GO:0090090">
    <property type="term" value="P:negative regulation of canonical Wnt signaling pathway"/>
    <property type="evidence" value="ECO:0007669"/>
    <property type="project" value="TreeGrafter"/>
</dbReference>
<dbReference type="PROSITE" id="PS00108">
    <property type="entry name" value="PROTEIN_KINASE_ST"/>
    <property type="match status" value="1"/>
</dbReference>
<dbReference type="GO" id="GO:0005524">
    <property type="term" value="F:ATP binding"/>
    <property type="evidence" value="ECO:0007669"/>
    <property type="project" value="UniProtKB-KW"/>
</dbReference>
<dbReference type="Pfam" id="PF00069">
    <property type="entry name" value="Pkinase"/>
    <property type="match status" value="1"/>
</dbReference>
<protein>
    <recommendedName>
        <fullName evidence="8">Protein kinase domain-containing protein</fullName>
    </recommendedName>
</protein>
<evidence type="ECO:0000256" key="6">
    <source>
        <dbReference type="ARBA" id="ARBA00022840"/>
    </source>
</evidence>
<keyword evidence="5" id="KW-0418">Kinase</keyword>
<comment type="caution">
    <text evidence="9">The sequence shown here is derived from an EMBL/GenBank/DDBJ whole genome shotgun (WGS) entry which is preliminary data.</text>
</comment>
<feature type="region of interest" description="Disordered" evidence="7">
    <location>
        <begin position="316"/>
        <end position="353"/>
    </location>
</feature>
<feature type="non-terminal residue" evidence="9">
    <location>
        <position position="1"/>
    </location>
</feature>
<dbReference type="GO" id="GO:0004674">
    <property type="term" value="F:protein serine/threonine kinase activity"/>
    <property type="evidence" value="ECO:0007669"/>
    <property type="project" value="UniProtKB-KW"/>
</dbReference>
<accession>A0AAN4ZN51</accession>
<dbReference type="Gene3D" id="3.30.200.20">
    <property type="entry name" value="Phosphorylase Kinase, domain 1"/>
    <property type="match status" value="1"/>
</dbReference>
<evidence type="ECO:0000256" key="7">
    <source>
        <dbReference type="SAM" id="MobiDB-lite"/>
    </source>
</evidence>
<evidence type="ECO:0000256" key="2">
    <source>
        <dbReference type="ARBA" id="ARBA00022527"/>
    </source>
</evidence>
<dbReference type="Gene3D" id="1.10.510.10">
    <property type="entry name" value="Transferase(Phosphotransferase) domain 1"/>
    <property type="match status" value="1"/>
</dbReference>
<dbReference type="AlphaFoldDB" id="A0AAN4ZN51"/>
<dbReference type="InterPro" id="IPR000719">
    <property type="entry name" value="Prot_kinase_dom"/>
</dbReference>
<evidence type="ECO:0000256" key="5">
    <source>
        <dbReference type="ARBA" id="ARBA00022777"/>
    </source>
</evidence>
<gene>
    <name evidence="9" type="ORF">PMAYCL1PPCAC_14498</name>
</gene>
<dbReference type="GO" id="GO:0007165">
    <property type="term" value="P:signal transduction"/>
    <property type="evidence" value="ECO:0007669"/>
    <property type="project" value="TreeGrafter"/>
</dbReference>
<dbReference type="GO" id="GO:0005829">
    <property type="term" value="C:cytosol"/>
    <property type="evidence" value="ECO:0007669"/>
    <property type="project" value="TreeGrafter"/>
</dbReference>
<dbReference type="GO" id="GO:0032436">
    <property type="term" value="P:positive regulation of proteasomal ubiquitin-dependent protein catabolic process"/>
    <property type="evidence" value="ECO:0007669"/>
    <property type="project" value="TreeGrafter"/>
</dbReference>
<keyword evidence="10" id="KW-1185">Reference proteome</keyword>